<feature type="transmembrane region" description="Helical" evidence="2">
    <location>
        <begin position="367"/>
        <end position="397"/>
    </location>
</feature>
<feature type="transmembrane region" description="Helical" evidence="2">
    <location>
        <begin position="240"/>
        <end position="264"/>
    </location>
</feature>
<feature type="transmembrane region" description="Helical" evidence="2">
    <location>
        <begin position="318"/>
        <end position="347"/>
    </location>
</feature>
<feature type="transmembrane region" description="Helical" evidence="2">
    <location>
        <begin position="270"/>
        <end position="297"/>
    </location>
</feature>
<dbReference type="PANTHER" id="PTHR33133:SF1">
    <property type="entry name" value="EXPRESSED PROTEIN-RELATED"/>
    <property type="match status" value="1"/>
</dbReference>
<dbReference type="OrthoDB" id="121140at2"/>
<feature type="transmembrane region" description="Helical" evidence="2">
    <location>
        <begin position="143"/>
        <end position="161"/>
    </location>
</feature>
<feature type="transmembrane region" description="Helical" evidence="2">
    <location>
        <begin position="198"/>
        <end position="220"/>
    </location>
</feature>
<keyword evidence="2" id="KW-0812">Transmembrane</keyword>
<dbReference type="AlphaFoldDB" id="A0A5P2D196"/>
<dbReference type="PANTHER" id="PTHR33133">
    <property type="entry name" value="OS08G0107100 PROTEIN-RELATED"/>
    <property type="match status" value="1"/>
</dbReference>
<evidence type="ECO:0008006" key="5">
    <source>
        <dbReference type="Google" id="ProtNLM"/>
    </source>
</evidence>
<protein>
    <recommendedName>
        <fullName evidence="5">Glycerophosphoryl diester phosphodiesterase membrane domain-containing protein</fullName>
    </recommendedName>
</protein>
<dbReference type="RefSeq" id="WP_150207936.1">
    <property type="nucleotide sequence ID" value="NZ_CP029190.1"/>
</dbReference>
<proteinExistence type="predicted"/>
<feature type="region of interest" description="Disordered" evidence="1">
    <location>
        <begin position="419"/>
        <end position="438"/>
    </location>
</feature>
<evidence type="ECO:0000256" key="1">
    <source>
        <dbReference type="SAM" id="MobiDB-lite"/>
    </source>
</evidence>
<feature type="compositionally biased region" description="Gly residues" evidence="1">
    <location>
        <begin position="99"/>
        <end position="108"/>
    </location>
</feature>
<feature type="region of interest" description="Disordered" evidence="1">
    <location>
        <begin position="1"/>
        <end position="113"/>
    </location>
</feature>
<evidence type="ECO:0000313" key="3">
    <source>
        <dbReference type="EMBL" id="QES48533.1"/>
    </source>
</evidence>
<keyword evidence="2" id="KW-1133">Transmembrane helix</keyword>
<feature type="compositionally biased region" description="Basic and acidic residues" evidence="1">
    <location>
        <begin position="40"/>
        <end position="52"/>
    </location>
</feature>
<evidence type="ECO:0000256" key="2">
    <source>
        <dbReference type="SAM" id="Phobius"/>
    </source>
</evidence>
<name>A0A5P2D196_STRVZ</name>
<sequence length="438" mass="45141">MNDSPGWASPGSDPSDGEKPAAGPQPTPSERPDANPASKPDPDSNADAKPKWSAEQPPPGQWSNPGTGQTPPPAAPQPGTGWGSYGQQPGRPPYAGPYGTPGGPGGWGKPPAAKPGVIPLRPLGVGEILDGAVTTMRTHWRSVLPITMAVAVIIQLISLTLQRTVLSEFMVVPDEDATPEEVLDSLGGTMVVTLTDSFIQLVGSVIVTAILTMIFSRAVLGQASSIGQAWRGARPQLLKLAGLALLLTVGALVVAAVLMLPGLAADSTGLIVFGLIVALGLIAWLWIKFALASPALMLERGSIPQSLRRSSKLVGGSWWRIFGISVLTNVITGFVGGTIVAVFAFIGSLFTSEGASGFLEGTAVGSWPYLIIAGIGGVIALTIVLPMQAGVTVLLYIDQRIRREALDLELARAAGVENYGDSGSQGDAHGGNRPPAGG</sequence>
<gene>
    <name evidence="3" type="ORF">DEJ50_12570</name>
</gene>
<evidence type="ECO:0000313" key="4">
    <source>
        <dbReference type="Proteomes" id="UP000325211"/>
    </source>
</evidence>
<dbReference type="Proteomes" id="UP000325211">
    <property type="component" value="Chromosome"/>
</dbReference>
<dbReference type="EMBL" id="CP029190">
    <property type="protein sequence ID" value="QES48533.1"/>
    <property type="molecule type" value="Genomic_DNA"/>
</dbReference>
<reference evidence="3 4" key="1">
    <citation type="submission" date="2018-05" db="EMBL/GenBank/DDBJ databases">
        <title>Streptomyces venezuelae.</title>
        <authorList>
            <person name="Kim W."/>
            <person name="Lee N."/>
            <person name="Cho B.-K."/>
        </authorList>
    </citation>
    <scope>NUCLEOTIDE SEQUENCE [LARGE SCALE GENOMIC DNA]</scope>
    <source>
        <strain evidence="3 4">ATCC 21782</strain>
    </source>
</reference>
<accession>A0A5P2D196</accession>
<organism evidence="3 4">
    <name type="scientific">Streptomyces venezuelae</name>
    <dbReference type="NCBI Taxonomy" id="54571"/>
    <lineage>
        <taxon>Bacteria</taxon>
        <taxon>Bacillati</taxon>
        <taxon>Actinomycetota</taxon>
        <taxon>Actinomycetes</taxon>
        <taxon>Kitasatosporales</taxon>
        <taxon>Streptomycetaceae</taxon>
        <taxon>Streptomyces</taxon>
    </lineage>
</organism>
<keyword evidence="2" id="KW-0472">Membrane</keyword>